<dbReference type="EMBL" id="WWBZ02000016">
    <property type="protein sequence ID" value="KAF4308959.1"/>
    <property type="molecule type" value="Genomic_DNA"/>
</dbReference>
<keyword evidence="3" id="KW-1185">Reference proteome</keyword>
<dbReference type="OrthoDB" id="10261563at2759"/>
<dbReference type="Gene3D" id="3.80.10.10">
    <property type="entry name" value="Ribonuclease Inhibitor"/>
    <property type="match status" value="1"/>
</dbReference>
<comment type="caution">
    <text evidence="2">The sequence shown here is derived from an EMBL/GenBank/DDBJ whole genome shotgun (WGS) entry which is preliminary data.</text>
</comment>
<feature type="domain" description="F-box" evidence="1">
    <location>
        <begin position="3"/>
        <end position="52"/>
    </location>
</feature>
<sequence>MESTSLLALPTELIQEIARQLDSPGRLSLRLACRQTNAKTYHTFTDVHFTTRRHIFTEHSLNCLVSISQHPSLAQAVQNLELSLLPFEQRDRNAMHDPTSPFYVPDENSRTALTHFLDSQAHCHRSGKDVVLLTRVLAHLPNLRTLRIANEPSASWGYHHLGTALGWPAYMASSAHGASLPSVYGFDAALAAIQASAAAIHELDVAGGLPPSSLALPPAAAARLRPSMAHLRVLTLLVSLPLRAAPALHDAATNDDDDDGLLALLPNLDVLRLGASRGRASNLDAFLAAVFRRAGWPRLRALHLFHLDARRDVLTSVLRRCAALEYLVLDDGRARGACWRPGMRYAATQHPALVAVLCKRFEVLAEEEEDGERSPFLEYDAPKEAAARHLVVDRENEWPRQQLPWAFLTGPGFWGKERVLFQMR</sequence>
<gene>
    <name evidence="2" type="ORF">GTA08_BOTSDO02641</name>
</gene>
<evidence type="ECO:0000313" key="3">
    <source>
        <dbReference type="Proteomes" id="UP000572817"/>
    </source>
</evidence>
<evidence type="ECO:0000259" key="1">
    <source>
        <dbReference type="PROSITE" id="PS50181"/>
    </source>
</evidence>
<protein>
    <submittedName>
        <fullName evidence="2">F-box domain cyclin-like protein</fullName>
    </submittedName>
</protein>
<dbReference type="Proteomes" id="UP000572817">
    <property type="component" value="Unassembled WGS sequence"/>
</dbReference>
<reference evidence="2" key="1">
    <citation type="submission" date="2020-04" db="EMBL/GenBank/DDBJ databases">
        <title>Genome Assembly and Annotation of Botryosphaeria dothidea sdau 11-99, a Latent Pathogen of Apple Fruit Ring Rot in China.</title>
        <authorList>
            <person name="Yu C."/>
            <person name="Diao Y."/>
            <person name="Lu Q."/>
            <person name="Zhao J."/>
            <person name="Cui S."/>
            <person name="Peng C."/>
            <person name="He B."/>
            <person name="Liu H."/>
        </authorList>
    </citation>
    <scope>NUCLEOTIDE SEQUENCE [LARGE SCALE GENOMIC DNA]</scope>
    <source>
        <strain evidence="2">Sdau11-99</strain>
    </source>
</reference>
<dbReference type="InterPro" id="IPR032675">
    <property type="entry name" value="LRR_dom_sf"/>
</dbReference>
<name>A0A8H4IZ27_9PEZI</name>
<accession>A0A8H4IZ27</accession>
<dbReference type="PROSITE" id="PS50181">
    <property type="entry name" value="FBOX"/>
    <property type="match status" value="1"/>
</dbReference>
<dbReference type="SUPFAM" id="SSF52047">
    <property type="entry name" value="RNI-like"/>
    <property type="match status" value="1"/>
</dbReference>
<evidence type="ECO:0000313" key="2">
    <source>
        <dbReference type="EMBL" id="KAF4308959.1"/>
    </source>
</evidence>
<dbReference type="InterPro" id="IPR001810">
    <property type="entry name" value="F-box_dom"/>
</dbReference>
<dbReference type="AlphaFoldDB" id="A0A8H4IZ27"/>
<organism evidence="2 3">
    <name type="scientific">Botryosphaeria dothidea</name>
    <dbReference type="NCBI Taxonomy" id="55169"/>
    <lineage>
        <taxon>Eukaryota</taxon>
        <taxon>Fungi</taxon>
        <taxon>Dikarya</taxon>
        <taxon>Ascomycota</taxon>
        <taxon>Pezizomycotina</taxon>
        <taxon>Dothideomycetes</taxon>
        <taxon>Dothideomycetes incertae sedis</taxon>
        <taxon>Botryosphaeriales</taxon>
        <taxon>Botryosphaeriaceae</taxon>
        <taxon>Botryosphaeria</taxon>
    </lineage>
</organism>
<proteinExistence type="predicted"/>